<gene>
    <name evidence="2" type="ORF">TD3509T_1093</name>
</gene>
<reference evidence="2 3" key="1">
    <citation type="submission" date="2024-05" db="EMBL/GenBank/DDBJ databases">
        <authorList>
            <person name="Duchaud E."/>
        </authorList>
    </citation>
    <scope>NUCLEOTIDE SEQUENCE [LARGE SCALE GENOMIC DNA]</scope>
    <source>
        <strain evidence="2">Ena-SAMPLE-TAB-13-05-2024-13:56:06:370-140309</strain>
    </source>
</reference>
<evidence type="ECO:0008006" key="4">
    <source>
        <dbReference type="Google" id="ProtNLM"/>
    </source>
</evidence>
<evidence type="ECO:0000313" key="2">
    <source>
        <dbReference type="EMBL" id="CAL2080947.1"/>
    </source>
</evidence>
<feature type="transmembrane region" description="Helical" evidence="1">
    <location>
        <begin position="172"/>
        <end position="195"/>
    </location>
</feature>
<evidence type="ECO:0000256" key="1">
    <source>
        <dbReference type="SAM" id="Phobius"/>
    </source>
</evidence>
<keyword evidence="1" id="KW-1133">Transmembrane helix</keyword>
<feature type="transmembrane region" description="Helical" evidence="1">
    <location>
        <begin position="12"/>
        <end position="32"/>
    </location>
</feature>
<name>A0ABP1EIE3_9FLAO</name>
<dbReference type="RefSeq" id="WP_145993595.1">
    <property type="nucleotide sequence ID" value="NZ_OZ038524.1"/>
</dbReference>
<feature type="transmembrane region" description="Helical" evidence="1">
    <location>
        <begin position="216"/>
        <end position="235"/>
    </location>
</feature>
<keyword evidence="3" id="KW-1185">Reference proteome</keyword>
<feature type="transmembrane region" description="Helical" evidence="1">
    <location>
        <begin position="272"/>
        <end position="294"/>
    </location>
</feature>
<evidence type="ECO:0000313" key="3">
    <source>
        <dbReference type="Proteomes" id="UP001497514"/>
    </source>
</evidence>
<organism evidence="2 3">
    <name type="scientific">Tenacibaculum dicentrarchi</name>
    <dbReference type="NCBI Taxonomy" id="669041"/>
    <lineage>
        <taxon>Bacteria</taxon>
        <taxon>Pseudomonadati</taxon>
        <taxon>Bacteroidota</taxon>
        <taxon>Flavobacteriia</taxon>
        <taxon>Flavobacteriales</taxon>
        <taxon>Flavobacteriaceae</taxon>
        <taxon>Tenacibaculum</taxon>
    </lineage>
</organism>
<keyword evidence="1" id="KW-0812">Transmembrane</keyword>
<proteinExistence type="predicted"/>
<accession>A0ABP1EIE3</accession>
<feature type="transmembrane region" description="Helical" evidence="1">
    <location>
        <begin position="82"/>
        <end position="100"/>
    </location>
</feature>
<sequence>MMINTLLKVIRWKLLLYFAFVFFLFKYCFLYGYGFETILSFFDAGILTSALLLLIASSYLVIFYNEKQIGKANNIFLPYSKIYAVSFGLLGFFLSTLLCFKIEKPSYSFLFLIFFSIIISYSKKIIEKTFMSNILRPFLRSFFMLFVCWFDMPINTTSATQFELIFNLQIILSIYIIAFFLTNIVRGIIIDIINYDNKSKNETLPFLLGRNRAKKTALIITVFICFNFLLIPFLYVENTYIRLLILSLTVFYSLFFYYYLLRASTTSNYIFLLKTLNIGFVLTFLSIPILSYYLKSYL</sequence>
<protein>
    <recommendedName>
        <fullName evidence="4">Prenyltransferase</fullName>
    </recommendedName>
</protein>
<feature type="transmembrane region" description="Helical" evidence="1">
    <location>
        <begin position="106"/>
        <end position="122"/>
    </location>
</feature>
<feature type="transmembrane region" description="Helical" evidence="1">
    <location>
        <begin position="38"/>
        <end position="62"/>
    </location>
</feature>
<feature type="transmembrane region" description="Helical" evidence="1">
    <location>
        <begin position="241"/>
        <end position="260"/>
    </location>
</feature>
<dbReference type="Proteomes" id="UP001497514">
    <property type="component" value="Chromosome"/>
</dbReference>
<dbReference type="EMBL" id="OZ038524">
    <property type="protein sequence ID" value="CAL2080947.1"/>
    <property type="molecule type" value="Genomic_DNA"/>
</dbReference>
<feature type="transmembrane region" description="Helical" evidence="1">
    <location>
        <begin position="134"/>
        <end position="152"/>
    </location>
</feature>
<keyword evidence="1" id="KW-0472">Membrane</keyword>